<sequence length="287" mass="31258">MGSLKDSMPTIAMSLLQFGFAVVTLSTRTALAQGMSPRVFVVYRQAIATLFVAPIAYILNRLENVNIRSSRSLGKVLGTIVCILGGTSMALLKGHKLLNTESPIPPSVLSSRGENWLLGCVYLFGSCCCGSIWLILQVPMYEIYPDHLSISAWMCFFAMLQSGVLTYFLEPNPRAWNLSSNTEILTCFFAGIIGSGVSYYIQSWSISRRGPLFSAMFSPLMTVIVTILACLFLHEELYIGSLVGAIAVVAGLYAVLWGRDNDTETRGDKISGDDGVTTPFIADTNNC</sequence>
<protein>
    <submittedName>
        <fullName evidence="1">Uncharacterized protein</fullName>
    </submittedName>
</protein>
<evidence type="ECO:0000313" key="1">
    <source>
        <dbReference type="EMBL" id="KAJ8628952.1"/>
    </source>
</evidence>
<comment type="caution">
    <text evidence="1">The sequence shown here is derived from an EMBL/GenBank/DDBJ whole genome shotgun (WGS) entry which is preliminary data.</text>
</comment>
<name>A0ACC2L781_PERAE</name>
<reference evidence="1 2" key="1">
    <citation type="journal article" date="2022" name="Hortic Res">
        <title>A haplotype resolved chromosomal level avocado genome allows analysis of novel avocado genes.</title>
        <authorList>
            <person name="Nath O."/>
            <person name="Fletcher S.J."/>
            <person name="Hayward A."/>
            <person name="Shaw L.M."/>
            <person name="Masouleh A.K."/>
            <person name="Furtado A."/>
            <person name="Henry R.J."/>
            <person name="Mitter N."/>
        </authorList>
    </citation>
    <scope>NUCLEOTIDE SEQUENCE [LARGE SCALE GENOMIC DNA]</scope>
    <source>
        <strain evidence="2">cv. Hass</strain>
    </source>
</reference>
<dbReference type="Proteomes" id="UP001234297">
    <property type="component" value="Chromosome 7"/>
</dbReference>
<evidence type="ECO:0000313" key="2">
    <source>
        <dbReference type="Proteomes" id="UP001234297"/>
    </source>
</evidence>
<keyword evidence="2" id="KW-1185">Reference proteome</keyword>
<gene>
    <name evidence="1" type="ORF">MRB53_022275</name>
</gene>
<proteinExistence type="predicted"/>
<organism evidence="1 2">
    <name type="scientific">Persea americana</name>
    <name type="common">Avocado</name>
    <dbReference type="NCBI Taxonomy" id="3435"/>
    <lineage>
        <taxon>Eukaryota</taxon>
        <taxon>Viridiplantae</taxon>
        <taxon>Streptophyta</taxon>
        <taxon>Embryophyta</taxon>
        <taxon>Tracheophyta</taxon>
        <taxon>Spermatophyta</taxon>
        <taxon>Magnoliopsida</taxon>
        <taxon>Magnoliidae</taxon>
        <taxon>Laurales</taxon>
        <taxon>Lauraceae</taxon>
        <taxon>Persea</taxon>
    </lineage>
</organism>
<dbReference type="EMBL" id="CM056815">
    <property type="protein sequence ID" value="KAJ8628952.1"/>
    <property type="molecule type" value="Genomic_DNA"/>
</dbReference>
<accession>A0ACC2L781</accession>